<organism evidence="5 6">
    <name type="scientific">Wenzhouxiangella limi</name>
    <dbReference type="NCBI Taxonomy" id="2707351"/>
    <lineage>
        <taxon>Bacteria</taxon>
        <taxon>Pseudomonadati</taxon>
        <taxon>Pseudomonadota</taxon>
        <taxon>Gammaproteobacteria</taxon>
        <taxon>Chromatiales</taxon>
        <taxon>Wenzhouxiangellaceae</taxon>
        <taxon>Wenzhouxiangella</taxon>
    </lineage>
</organism>
<gene>
    <name evidence="5" type="ORF">G3I74_05750</name>
</gene>
<comment type="similarity">
    <text evidence="1 3">Belongs to the N-Me-Phe pilin family.</text>
</comment>
<dbReference type="Proteomes" id="UP000484885">
    <property type="component" value="Unassembled WGS sequence"/>
</dbReference>
<dbReference type="GO" id="GO:0007155">
    <property type="term" value="P:cell adhesion"/>
    <property type="evidence" value="ECO:0007669"/>
    <property type="project" value="InterPro"/>
</dbReference>
<dbReference type="RefSeq" id="WP_164210875.1">
    <property type="nucleotide sequence ID" value="NZ_JAAGSC010000039.1"/>
</dbReference>
<dbReference type="InterPro" id="IPR001082">
    <property type="entry name" value="Pilin"/>
</dbReference>
<dbReference type="InterPro" id="IPR012902">
    <property type="entry name" value="N_methyl_site"/>
</dbReference>
<dbReference type="AlphaFoldDB" id="A0A845UZ95"/>
<keyword evidence="4" id="KW-0472">Membrane</keyword>
<proteinExistence type="inferred from homology"/>
<sequence length="137" mass="14469">MKKQTSGFTLIELLVVIAILGIIAALAYAIYQDFTARAQVGNALADIAGGKTSFESIVIQQNIVTNDVTSIGLQESTTRCENISIISGEEGSIQCLIRGNPVVNSGTLTLQRSSSGSWACQTNGLLERHIPEGCVAL</sequence>
<dbReference type="Pfam" id="PF00114">
    <property type="entry name" value="Pilin"/>
    <property type="match status" value="1"/>
</dbReference>
<evidence type="ECO:0000313" key="6">
    <source>
        <dbReference type="Proteomes" id="UP000484885"/>
    </source>
</evidence>
<dbReference type="NCBIfam" id="TIGR02532">
    <property type="entry name" value="IV_pilin_GFxxxE"/>
    <property type="match status" value="1"/>
</dbReference>
<keyword evidence="2" id="KW-0488">Methylation</keyword>
<feature type="transmembrane region" description="Helical" evidence="4">
    <location>
        <begin position="7"/>
        <end position="31"/>
    </location>
</feature>
<dbReference type="Gene3D" id="3.30.700.10">
    <property type="entry name" value="Glycoprotein, Type 4 Pilin"/>
    <property type="match status" value="1"/>
</dbReference>
<keyword evidence="4" id="KW-1133">Transmembrane helix</keyword>
<dbReference type="Pfam" id="PF07963">
    <property type="entry name" value="N_methyl"/>
    <property type="match status" value="1"/>
</dbReference>
<accession>A0A845UZ95</accession>
<protein>
    <submittedName>
        <fullName evidence="5">Pilin</fullName>
    </submittedName>
</protein>
<dbReference type="SUPFAM" id="SSF54523">
    <property type="entry name" value="Pili subunits"/>
    <property type="match status" value="1"/>
</dbReference>
<evidence type="ECO:0000256" key="1">
    <source>
        <dbReference type="ARBA" id="ARBA00005233"/>
    </source>
</evidence>
<evidence type="ECO:0000313" key="5">
    <source>
        <dbReference type="EMBL" id="NDY95230.1"/>
    </source>
</evidence>
<comment type="caution">
    <text evidence="5">The sequence shown here is derived from an EMBL/GenBank/DDBJ whole genome shotgun (WGS) entry which is preliminary data.</text>
</comment>
<reference evidence="5 6" key="1">
    <citation type="submission" date="2020-02" db="EMBL/GenBank/DDBJ databases">
        <authorList>
            <person name="Zhang X.-Y."/>
        </authorList>
    </citation>
    <scope>NUCLEOTIDE SEQUENCE [LARGE SCALE GENOMIC DNA]</scope>
    <source>
        <strain evidence="5 6">C33</strain>
    </source>
</reference>
<keyword evidence="4" id="KW-0812">Transmembrane</keyword>
<dbReference type="GO" id="GO:0009289">
    <property type="term" value="C:pilus"/>
    <property type="evidence" value="ECO:0007669"/>
    <property type="project" value="InterPro"/>
</dbReference>
<evidence type="ECO:0000256" key="4">
    <source>
        <dbReference type="SAM" id="Phobius"/>
    </source>
</evidence>
<dbReference type="PROSITE" id="PS00409">
    <property type="entry name" value="PROKAR_NTER_METHYL"/>
    <property type="match status" value="1"/>
</dbReference>
<keyword evidence="6" id="KW-1185">Reference proteome</keyword>
<dbReference type="InterPro" id="IPR045584">
    <property type="entry name" value="Pilin-like"/>
</dbReference>
<name>A0A845UZ95_9GAMM</name>
<keyword evidence="3" id="KW-0281">Fimbrium</keyword>
<dbReference type="EMBL" id="JAAGSC010000039">
    <property type="protein sequence ID" value="NDY95230.1"/>
    <property type="molecule type" value="Genomic_DNA"/>
</dbReference>
<evidence type="ECO:0000256" key="3">
    <source>
        <dbReference type="RuleBase" id="RU000389"/>
    </source>
</evidence>
<evidence type="ECO:0000256" key="2">
    <source>
        <dbReference type="ARBA" id="ARBA00022481"/>
    </source>
</evidence>